<keyword evidence="5" id="KW-1185">Reference proteome</keyword>
<dbReference type="InterPro" id="IPR036188">
    <property type="entry name" value="FAD/NAD-bd_sf"/>
</dbReference>
<dbReference type="GeneID" id="36586092"/>
<dbReference type="GO" id="GO:0050661">
    <property type="term" value="F:NADP binding"/>
    <property type="evidence" value="ECO:0007669"/>
    <property type="project" value="InterPro"/>
</dbReference>
<organism evidence="4 5">
    <name type="scientific">Hyaloscypha bicolor E</name>
    <dbReference type="NCBI Taxonomy" id="1095630"/>
    <lineage>
        <taxon>Eukaryota</taxon>
        <taxon>Fungi</taxon>
        <taxon>Dikarya</taxon>
        <taxon>Ascomycota</taxon>
        <taxon>Pezizomycotina</taxon>
        <taxon>Leotiomycetes</taxon>
        <taxon>Helotiales</taxon>
        <taxon>Hyaloscyphaceae</taxon>
        <taxon>Hyaloscypha</taxon>
        <taxon>Hyaloscypha bicolor</taxon>
    </lineage>
</organism>
<dbReference type="Gene3D" id="3.50.50.60">
    <property type="entry name" value="FAD/NAD(P)-binding domain"/>
    <property type="match status" value="1"/>
</dbReference>
<dbReference type="RefSeq" id="XP_024738128.1">
    <property type="nucleotide sequence ID" value="XM_024878015.1"/>
</dbReference>
<dbReference type="InterPro" id="IPR020946">
    <property type="entry name" value="Flavin_mOase-like"/>
</dbReference>
<keyword evidence="4" id="KW-0503">Monooxygenase</keyword>
<dbReference type="InParanoid" id="A0A2J6TDX0"/>
<accession>A0A2J6TDX0</accession>
<dbReference type="GO" id="GO:0004499">
    <property type="term" value="F:N,N-dimethylaniline monooxygenase activity"/>
    <property type="evidence" value="ECO:0007669"/>
    <property type="project" value="InterPro"/>
</dbReference>
<dbReference type="EMBL" id="KZ613786">
    <property type="protein sequence ID" value="PMD61224.1"/>
    <property type="molecule type" value="Genomic_DNA"/>
</dbReference>
<reference evidence="4 5" key="1">
    <citation type="submission" date="2016-04" db="EMBL/GenBank/DDBJ databases">
        <title>A degradative enzymes factory behind the ericoid mycorrhizal symbiosis.</title>
        <authorList>
            <consortium name="DOE Joint Genome Institute"/>
            <person name="Martino E."/>
            <person name="Morin E."/>
            <person name="Grelet G."/>
            <person name="Kuo A."/>
            <person name="Kohler A."/>
            <person name="Daghino S."/>
            <person name="Barry K."/>
            <person name="Choi C."/>
            <person name="Cichocki N."/>
            <person name="Clum A."/>
            <person name="Copeland A."/>
            <person name="Hainaut M."/>
            <person name="Haridas S."/>
            <person name="Labutti K."/>
            <person name="Lindquist E."/>
            <person name="Lipzen A."/>
            <person name="Khouja H.-R."/>
            <person name="Murat C."/>
            <person name="Ohm R."/>
            <person name="Olson A."/>
            <person name="Spatafora J."/>
            <person name="Veneault-Fourrey C."/>
            <person name="Henrissat B."/>
            <person name="Grigoriev I."/>
            <person name="Martin F."/>
            <person name="Perotto S."/>
        </authorList>
    </citation>
    <scope>NUCLEOTIDE SEQUENCE [LARGE SCALE GENOMIC DNA]</scope>
    <source>
        <strain evidence="4 5">E</strain>
    </source>
</reference>
<evidence type="ECO:0000256" key="2">
    <source>
        <dbReference type="ARBA" id="ARBA00022827"/>
    </source>
</evidence>
<proteinExistence type="predicted"/>
<sequence>MSKLVSFPTSLPSNPIPNDTNAAEVVASFVSRLVNLEPQDFKNDAVWRDTFALTGTSRTFYTSSTITAAWHETTKRSKAGSFIVDDKGTCTIRSPFGPHWIQSRFSFETDAVPQTICTGLITLVLTADSEWRIWTLRTILEQLKGQPNVDILVSVNGTTKLTNGYSEECHFDCIVIGGGQAGLSQGGRLKALGISYVVLDKYQEVGDNWKLRYGSARLHTPREYSHLPFERTFGPKYQEWLTKDDLAEGFRQWAAKYDLNIWTRTTVLFGSWDSNRKKWTLRIKREGEDEQSITSSFIVLAGGAGGQIPKMPEFPDRQKFEGLVLHSAEYKDATDWKGKRGVVVGTANTGHDVVDDMVEAGLSSVTMIQRGRTYILPAEYYKKTADVFYNATVPTELGDRESLTQPMAIVDLLSQCTLHSMADAERQRFDNLEAAGFKLDRYGSIMHHLYNRMGGHYIDVGTSAKISKRLIKIKTSTPTSYTEAGILFDDGTELDADVIVFATGFEGNMRYLVRDIFGEEIAEQMGDFWGLDEEGEIKGAWKGTGHPAMWYHGGTIGQQRFYSRFIALQIKAKMMGLPLVVYDKTP</sequence>
<evidence type="ECO:0000313" key="5">
    <source>
        <dbReference type="Proteomes" id="UP000235371"/>
    </source>
</evidence>
<dbReference type="Pfam" id="PF00743">
    <property type="entry name" value="FMO-like"/>
    <property type="match status" value="1"/>
</dbReference>
<dbReference type="PANTHER" id="PTHR43539:SF68">
    <property type="entry name" value="FLAVIN-BINDING MONOOXYGENASE-LIKE PROTEIN (AFU_ORTHOLOGUE AFUA_4G09220)"/>
    <property type="match status" value="1"/>
</dbReference>
<dbReference type="Proteomes" id="UP000235371">
    <property type="component" value="Unassembled WGS sequence"/>
</dbReference>
<dbReference type="InterPro" id="IPR050982">
    <property type="entry name" value="Auxin_biosynth/cation_transpt"/>
</dbReference>
<dbReference type="PANTHER" id="PTHR43539">
    <property type="entry name" value="FLAVIN-BINDING MONOOXYGENASE-LIKE PROTEIN (AFU_ORTHOLOGUE AFUA_4G09220)"/>
    <property type="match status" value="1"/>
</dbReference>
<gene>
    <name evidence="4" type="ORF">K444DRAFT_587194</name>
</gene>
<dbReference type="SUPFAM" id="SSF51905">
    <property type="entry name" value="FAD/NAD(P)-binding domain"/>
    <property type="match status" value="1"/>
</dbReference>
<keyword evidence="1" id="KW-0285">Flavoprotein</keyword>
<keyword evidence="3" id="KW-0560">Oxidoreductase</keyword>
<name>A0A2J6TDX0_9HELO</name>
<dbReference type="GO" id="GO:0050660">
    <property type="term" value="F:flavin adenine dinucleotide binding"/>
    <property type="evidence" value="ECO:0007669"/>
    <property type="project" value="InterPro"/>
</dbReference>
<evidence type="ECO:0000313" key="4">
    <source>
        <dbReference type="EMBL" id="PMD61224.1"/>
    </source>
</evidence>
<dbReference type="OrthoDB" id="74360at2759"/>
<keyword evidence="2" id="KW-0274">FAD</keyword>
<protein>
    <submittedName>
        <fullName evidence="4">Putative flavin-containing monooxygenase</fullName>
    </submittedName>
</protein>
<evidence type="ECO:0000256" key="3">
    <source>
        <dbReference type="ARBA" id="ARBA00023002"/>
    </source>
</evidence>
<dbReference type="AlphaFoldDB" id="A0A2J6TDX0"/>
<evidence type="ECO:0000256" key="1">
    <source>
        <dbReference type="ARBA" id="ARBA00022630"/>
    </source>
</evidence>